<feature type="transmembrane region" description="Helical" evidence="9">
    <location>
        <begin position="58"/>
        <end position="81"/>
    </location>
</feature>
<keyword evidence="5 9" id="KW-0812">Transmembrane</keyword>
<evidence type="ECO:0000256" key="1">
    <source>
        <dbReference type="ARBA" id="ARBA00004141"/>
    </source>
</evidence>
<proteinExistence type="inferred from homology"/>
<dbReference type="EMBL" id="JAEFBJ010000011">
    <property type="protein sequence ID" value="KAG7554496.1"/>
    <property type="molecule type" value="Genomic_DNA"/>
</dbReference>
<organism evidence="10 11">
    <name type="scientific">Arabidopsis suecica</name>
    <name type="common">Swedish thale-cress</name>
    <name type="synonym">Cardaminopsis suecica</name>
    <dbReference type="NCBI Taxonomy" id="45249"/>
    <lineage>
        <taxon>Eukaryota</taxon>
        <taxon>Viridiplantae</taxon>
        <taxon>Streptophyta</taxon>
        <taxon>Embryophyta</taxon>
        <taxon>Tracheophyta</taxon>
        <taxon>Spermatophyta</taxon>
        <taxon>Magnoliopsida</taxon>
        <taxon>eudicotyledons</taxon>
        <taxon>Gunneridae</taxon>
        <taxon>Pentapetalae</taxon>
        <taxon>rosids</taxon>
        <taxon>malvids</taxon>
        <taxon>Brassicales</taxon>
        <taxon>Brassicaceae</taxon>
        <taxon>Camelineae</taxon>
        <taxon>Arabidopsis</taxon>
    </lineage>
</organism>
<sequence length="212" mass="20690">MFSFLILLLEVYKVVIAVVASIVFFVFSGLTLAGSAVALTVTTPLFIIFSPILVPATIATALLTTGFTAGGALGATAIGLIRRRMGVMSKNNIPATGPTVFAQTPFNLTPKINYEGTFKGSWGGTSSPQAAPNFSYGGTWTATWGGRSFTGKFGDQSGGGSTAGGSTPEAAGAGADAGAAAAAAAGAGAGAGAAGTPAPAPAPPGKAGSKKK</sequence>
<feature type="transmembrane region" description="Helical" evidence="9">
    <location>
        <begin position="6"/>
        <end position="27"/>
    </location>
</feature>
<dbReference type="PANTHER" id="PTHR33203">
    <property type="entry name" value="OLEOSIN"/>
    <property type="match status" value="1"/>
</dbReference>
<keyword evidence="7 9" id="KW-0472">Membrane</keyword>
<comment type="caution">
    <text evidence="10">The sequence shown here is derived from an EMBL/GenBank/DDBJ whole genome shotgun (WGS) entry which is preliminary data.</text>
</comment>
<dbReference type="InterPro" id="IPR000136">
    <property type="entry name" value="Oleosin"/>
</dbReference>
<dbReference type="GO" id="GO:0019915">
    <property type="term" value="P:lipid storage"/>
    <property type="evidence" value="ECO:0007669"/>
    <property type="project" value="TreeGrafter"/>
</dbReference>
<keyword evidence="11" id="KW-1185">Reference proteome</keyword>
<gene>
    <name evidence="10" type="ORF">ISN44_As11g007300</name>
</gene>
<evidence type="ECO:0000256" key="4">
    <source>
        <dbReference type="ARBA" id="ARBA00022677"/>
    </source>
</evidence>
<dbReference type="Pfam" id="PF01277">
    <property type="entry name" value="Oleosin"/>
    <property type="match status" value="1"/>
</dbReference>
<evidence type="ECO:0000256" key="5">
    <source>
        <dbReference type="ARBA" id="ARBA00022692"/>
    </source>
</evidence>
<dbReference type="GO" id="GO:0005576">
    <property type="term" value="C:extracellular region"/>
    <property type="evidence" value="ECO:0007669"/>
    <property type="project" value="TreeGrafter"/>
</dbReference>
<protein>
    <submittedName>
        <fullName evidence="10">Oleosin</fullName>
    </submittedName>
</protein>
<feature type="region of interest" description="Disordered" evidence="8">
    <location>
        <begin position="147"/>
        <end position="212"/>
    </location>
</feature>
<keyword evidence="6 9" id="KW-1133">Transmembrane helix</keyword>
<evidence type="ECO:0000313" key="10">
    <source>
        <dbReference type="EMBL" id="KAG7554496.1"/>
    </source>
</evidence>
<comment type="subcellular location">
    <subcellularLocation>
        <location evidence="2">Lipid droplet</location>
    </subcellularLocation>
    <subcellularLocation>
        <location evidence="1">Membrane</location>
        <topology evidence="1">Multi-pass membrane protein</topology>
    </subcellularLocation>
</comment>
<evidence type="ECO:0000256" key="7">
    <source>
        <dbReference type="ARBA" id="ARBA00023136"/>
    </source>
</evidence>
<dbReference type="GO" id="GO:0012511">
    <property type="term" value="C:monolayer-surrounded lipid storage body"/>
    <property type="evidence" value="ECO:0007669"/>
    <property type="project" value="InterPro"/>
</dbReference>
<evidence type="ECO:0000313" key="11">
    <source>
        <dbReference type="Proteomes" id="UP000694251"/>
    </source>
</evidence>
<comment type="similarity">
    <text evidence="3">Belongs to the oleosin family.</text>
</comment>
<dbReference type="GO" id="GO:0009791">
    <property type="term" value="P:post-embryonic development"/>
    <property type="evidence" value="ECO:0007669"/>
    <property type="project" value="UniProtKB-ARBA"/>
</dbReference>
<reference evidence="10 11" key="1">
    <citation type="submission" date="2020-12" db="EMBL/GenBank/DDBJ databases">
        <title>Concerted genomic and epigenomic changes stabilize Arabidopsis allopolyploids.</title>
        <authorList>
            <person name="Chen Z."/>
        </authorList>
    </citation>
    <scope>NUCLEOTIDE SEQUENCE [LARGE SCALE GENOMIC DNA]</scope>
    <source>
        <strain evidence="10">As9502</strain>
        <tissue evidence="10">Leaf</tissue>
    </source>
</reference>
<dbReference type="PANTHER" id="PTHR33203:SF26">
    <property type="entry name" value="GLYCINE-RICH PROTEIN-RELATED"/>
    <property type="match status" value="1"/>
</dbReference>
<name>A0A8T1Z6F0_ARASU</name>
<dbReference type="AlphaFoldDB" id="A0A8T1Z6F0"/>
<evidence type="ECO:0000256" key="9">
    <source>
        <dbReference type="SAM" id="Phobius"/>
    </source>
</evidence>
<dbReference type="OrthoDB" id="1108307at2759"/>
<evidence type="ECO:0000256" key="3">
    <source>
        <dbReference type="ARBA" id="ARBA00010858"/>
    </source>
</evidence>
<feature type="transmembrane region" description="Helical" evidence="9">
    <location>
        <begin position="32"/>
        <end position="52"/>
    </location>
</feature>
<dbReference type="GO" id="GO:0016020">
    <property type="term" value="C:membrane"/>
    <property type="evidence" value="ECO:0007669"/>
    <property type="project" value="UniProtKB-SubCell"/>
</dbReference>
<keyword evidence="4" id="KW-0551">Lipid droplet</keyword>
<feature type="compositionally biased region" description="Low complexity" evidence="8">
    <location>
        <begin position="164"/>
        <end position="186"/>
    </location>
</feature>
<evidence type="ECO:0000256" key="2">
    <source>
        <dbReference type="ARBA" id="ARBA00004502"/>
    </source>
</evidence>
<dbReference type="GO" id="GO:0048608">
    <property type="term" value="P:reproductive structure development"/>
    <property type="evidence" value="ECO:0007669"/>
    <property type="project" value="UniProtKB-ARBA"/>
</dbReference>
<accession>A0A8T1Z6F0</accession>
<evidence type="ECO:0000256" key="8">
    <source>
        <dbReference type="SAM" id="MobiDB-lite"/>
    </source>
</evidence>
<dbReference type="Proteomes" id="UP000694251">
    <property type="component" value="Chromosome 11"/>
</dbReference>
<evidence type="ECO:0000256" key="6">
    <source>
        <dbReference type="ARBA" id="ARBA00022989"/>
    </source>
</evidence>